<comment type="caution">
    <text evidence="1">The sequence shown here is derived from an EMBL/GenBank/DDBJ whole genome shotgun (WGS) entry which is preliminary data.</text>
</comment>
<dbReference type="STRING" id="467210.HMPREF1866_02222"/>
<keyword evidence="2" id="KW-1185">Reference proteome</keyword>
<dbReference type="EMBL" id="LSDA01000122">
    <property type="protein sequence ID" value="KXB54984.1"/>
    <property type="molecule type" value="Genomic_DNA"/>
</dbReference>
<organism evidence="1 2">
    <name type="scientific">Lachnoanaerobaculum saburreum</name>
    <dbReference type="NCBI Taxonomy" id="467210"/>
    <lineage>
        <taxon>Bacteria</taxon>
        <taxon>Bacillati</taxon>
        <taxon>Bacillota</taxon>
        <taxon>Clostridia</taxon>
        <taxon>Lachnospirales</taxon>
        <taxon>Lachnospiraceae</taxon>
        <taxon>Lachnoanaerobaculum</taxon>
    </lineage>
</organism>
<gene>
    <name evidence="1" type="ORF">HMPREF1866_02222</name>
</gene>
<reference evidence="2" key="1">
    <citation type="submission" date="2016-01" db="EMBL/GenBank/DDBJ databases">
        <authorList>
            <person name="Mitreva M."/>
            <person name="Pepin K.H."/>
            <person name="Mihindukulasuriya K.A."/>
            <person name="Fulton R."/>
            <person name="Fronick C."/>
            <person name="O'Laughlin M."/>
            <person name="Miner T."/>
            <person name="Herter B."/>
            <person name="Rosa B.A."/>
            <person name="Cordes M."/>
            <person name="Tomlinson C."/>
            <person name="Wollam A."/>
            <person name="Palsikar V.B."/>
            <person name="Mardis E.R."/>
            <person name="Wilson R.K."/>
        </authorList>
    </citation>
    <scope>NUCLEOTIDE SEQUENCE [LARGE SCALE GENOMIC DNA]</scope>
    <source>
        <strain evidence="2">DNF00896</strain>
    </source>
</reference>
<proteinExistence type="predicted"/>
<dbReference type="AlphaFoldDB" id="A0A133ZHQ5"/>
<dbReference type="InterPro" id="IPR011990">
    <property type="entry name" value="TPR-like_helical_dom_sf"/>
</dbReference>
<evidence type="ECO:0000313" key="2">
    <source>
        <dbReference type="Proteomes" id="UP000070394"/>
    </source>
</evidence>
<protein>
    <submittedName>
        <fullName evidence="1">Uncharacterized protein</fullName>
    </submittedName>
</protein>
<dbReference type="SUPFAM" id="SSF48452">
    <property type="entry name" value="TPR-like"/>
    <property type="match status" value="1"/>
</dbReference>
<dbReference type="Proteomes" id="UP000070394">
    <property type="component" value="Unassembled WGS sequence"/>
</dbReference>
<sequence length="423" mass="49801">RLNKAIKIEPNNVESYILLAEVYQKKDMQDKVEDTLDKAREIENLSDRDIAKIDALDYKRVYSDILNDFYKTGIIGNDDFFLWDAKVNDYKTIDDSNKRFYFVISDVTGDGQNEIIIISRYNSSYQDLSKYDVHVYKIIDRKAIEIFSYDNLSYYDYSVSFLDKDKIALYSNSNIEDADIYRYNPHLIYFSYSDISKDEKEEAVDKLKHNQAKISSDYVVNPLNPSNVKEAIDNPAIVEVPNIEDIDDFYNDELDNKNKRDNDEDYKDLYRDRLMDLIKDKSDSFYFKLADVVGDEKDELIIKSDNPKGTEDYFGGNPYYYTVYGVVDNKLYMITSGYYTFRFLQDGTLMEFEEDDEPYAFFSSKPLKSNSDKDILKFVYYRQGKYRTGDQEFLEQLLKKPVKIKDSDINIKVTRSNIDKELD</sequence>
<name>A0A133ZHQ5_9FIRM</name>
<accession>A0A133ZHQ5</accession>
<dbReference type="PATRIC" id="fig|467210.3.peg.2200"/>
<dbReference type="RefSeq" id="WP_060931828.1">
    <property type="nucleotide sequence ID" value="NZ_KQ959840.1"/>
</dbReference>
<feature type="non-terminal residue" evidence="1">
    <location>
        <position position="1"/>
    </location>
</feature>
<evidence type="ECO:0000313" key="1">
    <source>
        <dbReference type="EMBL" id="KXB54984.1"/>
    </source>
</evidence>
<dbReference type="Gene3D" id="1.25.40.10">
    <property type="entry name" value="Tetratricopeptide repeat domain"/>
    <property type="match status" value="1"/>
</dbReference>